<accession>K6ZS50</accession>
<dbReference type="PATRIC" id="fig|1129794.4.peg.2984"/>
<dbReference type="EMBL" id="CP003837">
    <property type="protein sequence ID" value="AGH45110.1"/>
    <property type="molecule type" value="Genomic_DNA"/>
</dbReference>
<keyword evidence="2" id="KW-1185">Reference proteome</keyword>
<sequence length="56" mass="6152">MALANIQANYNNKDQRYTIDEHTNTPKGNVVEQNTEPLIIPPGPSNSCAIAIQTEL</sequence>
<dbReference type="KEGG" id="gps:C427_3001"/>
<dbReference type="Proteomes" id="UP000011864">
    <property type="component" value="Chromosome"/>
</dbReference>
<proteinExistence type="predicted"/>
<dbReference type="AlphaFoldDB" id="K6ZS50"/>
<reference evidence="1 2" key="1">
    <citation type="journal article" date="2013" name="Genome Announc.">
        <title>Complete Genome Sequence of Glaciecola psychrophila Strain 170T.</title>
        <authorList>
            <person name="Yin J."/>
            <person name="Chen J."/>
            <person name="Liu G."/>
            <person name="Yu Y."/>
            <person name="Song L."/>
            <person name="Wang X."/>
            <person name="Qu X."/>
        </authorList>
    </citation>
    <scope>NUCLEOTIDE SEQUENCE [LARGE SCALE GENOMIC DNA]</scope>
    <source>
        <strain evidence="1 2">170</strain>
    </source>
</reference>
<name>K6ZS50_9ALTE</name>
<evidence type="ECO:0000313" key="1">
    <source>
        <dbReference type="EMBL" id="AGH45110.1"/>
    </source>
</evidence>
<gene>
    <name evidence="1" type="ORF">C427_3001</name>
</gene>
<protein>
    <submittedName>
        <fullName evidence="1">Uncharacterized protein</fullName>
    </submittedName>
</protein>
<dbReference type="STRING" id="1129794.C427_3001"/>
<evidence type="ECO:0000313" key="2">
    <source>
        <dbReference type="Proteomes" id="UP000011864"/>
    </source>
</evidence>
<dbReference type="HOGENOM" id="CLU_3010168_0_0_6"/>
<organism evidence="1 2">
    <name type="scientific">Paraglaciecola psychrophila 170</name>
    <dbReference type="NCBI Taxonomy" id="1129794"/>
    <lineage>
        <taxon>Bacteria</taxon>
        <taxon>Pseudomonadati</taxon>
        <taxon>Pseudomonadota</taxon>
        <taxon>Gammaproteobacteria</taxon>
        <taxon>Alteromonadales</taxon>
        <taxon>Alteromonadaceae</taxon>
        <taxon>Paraglaciecola</taxon>
    </lineage>
</organism>